<evidence type="ECO:0000313" key="2">
    <source>
        <dbReference type="Proteomes" id="UP000242180"/>
    </source>
</evidence>
<organism evidence="1 2">
    <name type="scientific">Syncephalastrum racemosum</name>
    <name type="common">Filamentous fungus</name>
    <dbReference type="NCBI Taxonomy" id="13706"/>
    <lineage>
        <taxon>Eukaryota</taxon>
        <taxon>Fungi</taxon>
        <taxon>Fungi incertae sedis</taxon>
        <taxon>Mucoromycota</taxon>
        <taxon>Mucoromycotina</taxon>
        <taxon>Mucoromycetes</taxon>
        <taxon>Mucorales</taxon>
        <taxon>Syncephalastraceae</taxon>
        <taxon>Syncephalastrum</taxon>
    </lineage>
</organism>
<accession>A0A1X2HFL1</accession>
<name>A0A1X2HFL1_SYNRA</name>
<reference evidence="1 2" key="1">
    <citation type="submission" date="2016-07" db="EMBL/GenBank/DDBJ databases">
        <title>Pervasive Adenine N6-methylation of Active Genes in Fungi.</title>
        <authorList>
            <consortium name="DOE Joint Genome Institute"/>
            <person name="Mondo S.J."/>
            <person name="Dannebaum R.O."/>
            <person name="Kuo R.C."/>
            <person name="Labutti K."/>
            <person name="Haridas S."/>
            <person name="Kuo A."/>
            <person name="Salamov A."/>
            <person name="Ahrendt S.R."/>
            <person name="Lipzen A."/>
            <person name="Sullivan W."/>
            <person name="Andreopoulos W.B."/>
            <person name="Clum A."/>
            <person name="Lindquist E."/>
            <person name="Daum C."/>
            <person name="Ramamoorthy G.K."/>
            <person name="Gryganskyi A."/>
            <person name="Culley D."/>
            <person name="Magnuson J.K."/>
            <person name="James T.Y."/>
            <person name="O'Malley M.A."/>
            <person name="Stajich J.E."/>
            <person name="Spatafora J.W."/>
            <person name="Visel A."/>
            <person name="Grigoriev I.V."/>
        </authorList>
    </citation>
    <scope>NUCLEOTIDE SEQUENCE [LARGE SCALE GENOMIC DNA]</scope>
    <source>
        <strain evidence="1 2">NRRL 2496</strain>
    </source>
</reference>
<dbReference type="AlphaFoldDB" id="A0A1X2HFL1"/>
<gene>
    <name evidence="1" type="ORF">BCR43DRAFT_514090</name>
</gene>
<dbReference type="Proteomes" id="UP000242180">
    <property type="component" value="Unassembled WGS sequence"/>
</dbReference>
<evidence type="ECO:0000313" key="1">
    <source>
        <dbReference type="EMBL" id="ORY97718.1"/>
    </source>
</evidence>
<protein>
    <submittedName>
        <fullName evidence="1">Uncharacterized protein</fullName>
    </submittedName>
</protein>
<comment type="caution">
    <text evidence="1">The sequence shown here is derived from an EMBL/GenBank/DDBJ whole genome shotgun (WGS) entry which is preliminary data.</text>
</comment>
<dbReference type="InParanoid" id="A0A1X2HFL1"/>
<dbReference type="EMBL" id="MCGN01000004">
    <property type="protein sequence ID" value="ORY97718.1"/>
    <property type="molecule type" value="Genomic_DNA"/>
</dbReference>
<dbReference type="OrthoDB" id="2441332at2759"/>
<proteinExistence type="predicted"/>
<sequence>MGYRIRAFCKIRALSLPDFTLNAVSHGGRFGLLAVEVKPPSNGSARSDLRKIANELELMLEPLVDLDIENPTTCGVWVDGFQCHLYRMDPRYNGVYRLVESGVFELPRVLADILKVKPIMEVLLKLKI</sequence>
<keyword evidence="2" id="KW-1185">Reference proteome</keyword>